<name>A0ABM1QHP1_CAMSA</name>
<sequence>MVHNMAMQEEEEVKTLVWWNINTCPIPPGYDPRQVGPRIVSALKNSKVSGPVTITAIGRLTHNPNAPDDDVLRDLSSSGVVLIHVNEVQSDLFDWMERNPPPANILLISGPTELESLAHTIYGLDSEGYTVFLAYSQRRPASDWLWKSFFSGVYKEWLWTSLLTADMDSGSAVCQQLTTRLVLPSNNCSEAGESPWFCSFCFFAAQSFEDFTTHLKSEEHRNNDPDLLKMVDLVEMVDVVKLPN</sequence>
<organism evidence="2 3">
    <name type="scientific">Camelina sativa</name>
    <name type="common">False flax</name>
    <name type="synonym">Myagrum sativum</name>
    <dbReference type="NCBI Taxonomy" id="90675"/>
    <lineage>
        <taxon>Eukaryota</taxon>
        <taxon>Viridiplantae</taxon>
        <taxon>Streptophyta</taxon>
        <taxon>Embryophyta</taxon>
        <taxon>Tracheophyta</taxon>
        <taxon>Spermatophyta</taxon>
        <taxon>Magnoliopsida</taxon>
        <taxon>eudicotyledons</taxon>
        <taxon>Gunneridae</taxon>
        <taxon>Pentapetalae</taxon>
        <taxon>rosids</taxon>
        <taxon>malvids</taxon>
        <taxon>Brassicales</taxon>
        <taxon>Brassicaceae</taxon>
        <taxon>Camelineae</taxon>
        <taxon>Camelina</taxon>
    </lineage>
</organism>
<dbReference type="InterPro" id="IPR021139">
    <property type="entry name" value="NYN"/>
</dbReference>
<dbReference type="Pfam" id="PF01936">
    <property type="entry name" value="NYN"/>
    <property type="match status" value="1"/>
</dbReference>
<dbReference type="GeneID" id="104718967"/>
<accession>A0ABM1QHP1</accession>
<reference evidence="3" key="2">
    <citation type="submission" date="2025-08" db="UniProtKB">
        <authorList>
            <consortium name="RefSeq"/>
        </authorList>
    </citation>
    <scope>IDENTIFICATION</scope>
    <source>
        <tissue evidence="3">Leaf</tissue>
    </source>
</reference>
<keyword evidence="2" id="KW-1185">Reference proteome</keyword>
<protein>
    <submittedName>
        <fullName evidence="3">Uncharacterized protein LOC104718967</fullName>
    </submittedName>
</protein>
<dbReference type="PANTHER" id="PTHR14379:SF63">
    <property type="entry name" value="ENDONUCLEASE OR GLYCOSYL HYDROLASE"/>
    <property type="match status" value="1"/>
</dbReference>
<dbReference type="PANTHER" id="PTHR14379">
    <property type="entry name" value="LIMKAIN B LKAP"/>
    <property type="match status" value="1"/>
</dbReference>
<evidence type="ECO:0000313" key="2">
    <source>
        <dbReference type="Proteomes" id="UP000694864"/>
    </source>
</evidence>
<evidence type="ECO:0000259" key="1">
    <source>
        <dbReference type="Pfam" id="PF01936"/>
    </source>
</evidence>
<reference evidence="2" key="1">
    <citation type="journal article" date="2014" name="Nat. Commun.">
        <title>The emerging biofuel crop Camelina sativa retains a highly undifferentiated hexaploid genome structure.</title>
        <authorList>
            <person name="Kagale S."/>
            <person name="Koh C."/>
            <person name="Nixon J."/>
            <person name="Bollina V."/>
            <person name="Clarke W.E."/>
            <person name="Tuteja R."/>
            <person name="Spillane C."/>
            <person name="Robinson S.J."/>
            <person name="Links M.G."/>
            <person name="Clarke C."/>
            <person name="Higgins E.E."/>
            <person name="Huebert T."/>
            <person name="Sharpe A.G."/>
            <person name="Parkin I.A."/>
        </authorList>
    </citation>
    <scope>NUCLEOTIDE SEQUENCE [LARGE SCALE GENOMIC DNA]</scope>
    <source>
        <strain evidence="2">cv. DH55</strain>
    </source>
</reference>
<proteinExistence type="predicted"/>
<dbReference type="RefSeq" id="XP_019086279.1">
    <property type="nucleotide sequence ID" value="XM_019230734.1"/>
</dbReference>
<dbReference type="Proteomes" id="UP000694864">
    <property type="component" value="Chromosome 10"/>
</dbReference>
<gene>
    <name evidence="3" type="primary">LOC104718967</name>
</gene>
<dbReference type="InterPro" id="IPR024768">
    <property type="entry name" value="Marf1"/>
</dbReference>
<feature type="domain" description="NYN" evidence="1">
    <location>
        <begin position="14"/>
        <end position="134"/>
    </location>
</feature>
<evidence type="ECO:0000313" key="3">
    <source>
        <dbReference type="RefSeq" id="XP_019086279.1"/>
    </source>
</evidence>
<dbReference type="CDD" id="cd10910">
    <property type="entry name" value="PIN_limkain_b1_N_like"/>
    <property type="match status" value="1"/>
</dbReference>